<feature type="binding site" evidence="7">
    <location>
        <position position="159"/>
    </location>
    <ligand>
        <name>Zn(2+)</name>
        <dbReference type="ChEBI" id="CHEBI:29105"/>
    </ligand>
</feature>
<evidence type="ECO:0000256" key="6">
    <source>
        <dbReference type="ARBA" id="ARBA00022975"/>
    </source>
</evidence>
<accession>G0LKH1</accession>
<dbReference type="AlphaFoldDB" id="G0LKH1"/>
<dbReference type="NCBIfam" id="TIGR00240">
    <property type="entry name" value="ATCase_reg"/>
    <property type="match status" value="1"/>
</dbReference>
<evidence type="ECO:0000256" key="5">
    <source>
        <dbReference type="ARBA" id="ARBA00022833"/>
    </source>
</evidence>
<evidence type="ECO:0000259" key="10">
    <source>
        <dbReference type="Pfam" id="PF02748"/>
    </source>
</evidence>
<keyword evidence="6 7" id="KW-0665">Pyrimidine biosynthesis</keyword>
<sequence>MNDREPNQKESKESVSDAVPRARKIDDQQLRVSKIRDGTVIDHLTAGEALNVLAILGIDGSSGEGVSVGMNVISDRLGRKDIVKVEDRELSQSEVDVLAVIAPEATINIIRDYAVVDKKRIERPTAVTGLLFCPNRNCITNANEPINTRFIVLDEGLQCDYCGSIVRESEVPTYLDVA</sequence>
<feature type="domain" description="Aspartate carbamoyltransferase regulatory subunit N-terminal" evidence="9">
    <location>
        <begin position="30"/>
        <end position="121"/>
    </location>
</feature>
<dbReference type="InterPro" id="IPR020542">
    <property type="entry name" value="Asp_carbamoyltrfase_reg_C"/>
</dbReference>
<dbReference type="GO" id="GO:0006207">
    <property type="term" value="P:'de novo' pyrimidine nucleobase biosynthetic process"/>
    <property type="evidence" value="ECO:0007669"/>
    <property type="project" value="InterPro"/>
</dbReference>
<comment type="function">
    <text evidence="1 7">Involved in allosteric regulation of aspartate carbamoyltransferase.</text>
</comment>
<evidence type="ECO:0000259" key="9">
    <source>
        <dbReference type="Pfam" id="PF01948"/>
    </source>
</evidence>
<name>G0LKH1_HALWC</name>
<feature type="binding site" evidence="7">
    <location>
        <position position="162"/>
    </location>
    <ligand>
        <name>Zn(2+)</name>
        <dbReference type="ChEBI" id="CHEBI:29105"/>
    </ligand>
</feature>
<evidence type="ECO:0000256" key="3">
    <source>
        <dbReference type="ARBA" id="ARBA00021764"/>
    </source>
</evidence>
<dbReference type="InterPro" id="IPR036793">
    <property type="entry name" value="Asp_carbatrfase_reg_N_sf"/>
</dbReference>
<dbReference type="InterPro" id="IPR002801">
    <property type="entry name" value="Asp_carbamoylTrfase_reg"/>
</dbReference>
<dbReference type="HAMAP" id="MF_00002">
    <property type="entry name" value="Asp_carb_tr_reg"/>
    <property type="match status" value="1"/>
</dbReference>
<feature type="compositionally biased region" description="Basic and acidic residues" evidence="8">
    <location>
        <begin position="1"/>
        <end position="15"/>
    </location>
</feature>
<gene>
    <name evidence="7 11" type="primary">pyrI</name>
    <name evidence="11" type="ordered locus">Hqrw_2018</name>
</gene>
<keyword evidence="4 7" id="KW-0479">Metal-binding</keyword>
<evidence type="ECO:0000256" key="8">
    <source>
        <dbReference type="SAM" id="MobiDB-lite"/>
    </source>
</evidence>
<dbReference type="KEGG" id="hwc:Hqrw_2018"/>
<proteinExistence type="inferred from homology"/>
<dbReference type="GO" id="GO:0006221">
    <property type="term" value="P:pyrimidine nucleotide biosynthetic process"/>
    <property type="evidence" value="ECO:0007669"/>
    <property type="project" value="UniProtKB-UniRule"/>
</dbReference>
<dbReference type="Pfam" id="PF01948">
    <property type="entry name" value="PyrI"/>
    <property type="match status" value="1"/>
</dbReference>
<dbReference type="InterPro" id="IPR020545">
    <property type="entry name" value="Asp_carbamoyltransf_reg_N"/>
</dbReference>
<evidence type="ECO:0000256" key="4">
    <source>
        <dbReference type="ARBA" id="ARBA00022723"/>
    </source>
</evidence>
<dbReference type="PANTHER" id="PTHR35805">
    <property type="entry name" value="ASPARTATE CARBAMOYLTRANSFERASE REGULATORY CHAIN"/>
    <property type="match status" value="1"/>
</dbReference>
<dbReference type="EMBL" id="FR746099">
    <property type="protein sequence ID" value="CCC39929.1"/>
    <property type="molecule type" value="Genomic_DNA"/>
</dbReference>
<comment type="cofactor">
    <cofactor evidence="7">
        <name>Zn(2+)</name>
        <dbReference type="ChEBI" id="CHEBI:29105"/>
    </cofactor>
    <text evidence="7">Binds 1 zinc ion per subunit.</text>
</comment>
<reference evidence="11 12" key="1">
    <citation type="journal article" date="2011" name="PLoS ONE">
        <title>Haloquadratum walsbyi: limited diversity in a global pond.</title>
        <authorList>
            <person name="Dyall-Smith M."/>
            <person name="Pfeiffer F."/>
            <person name="Klee K."/>
            <person name="Palm P."/>
            <person name="Gross K."/>
            <person name="Schuster S.C."/>
            <person name="Rampp M."/>
            <person name="Oesterhelt D."/>
        </authorList>
    </citation>
    <scope>NUCLEOTIDE SEQUENCE [LARGE SCALE GENOMIC DNA]</scope>
    <source>
        <strain evidence="12">DSM 16854 / JCM 12705 / C23</strain>
    </source>
</reference>
<dbReference type="GO" id="GO:0009347">
    <property type="term" value="C:aspartate carbamoyltransferase complex"/>
    <property type="evidence" value="ECO:0007669"/>
    <property type="project" value="InterPro"/>
</dbReference>
<dbReference type="SUPFAM" id="SSF57825">
    <property type="entry name" value="Aspartate carbamoyltransferase, Regulatory-chain, C-terminal domain"/>
    <property type="match status" value="1"/>
</dbReference>
<dbReference type="InterPro" id="IPR036792">
    <property type="entry name" value="Asp_carbatrfase_reg_C_sf"/>
</dbReference>
<keyword evidence="11" id="KW-0808">Transferase</keyword>
<comment type="similarity">
    <text evidence="2 7">Belongs to the PyrI family.</text>
</comment>
<dbReference type="Gene3D" id="2.30.30.20">
    <property type="entry name" value="Aspartate carbamoyltransferase regulatory subunit, C-terminal domain"/>
    <property type="match status" value="1"/>
</dbReference>
<feature type="region of interest" description="Disordered" evidence="8">
    <location>
        <begin position="1"/>
        <end position="20"/>
    </location>
</feature>
<organism evidence="11 12">
    <name type="scientific">Haloquadratum walsbyi (strain DSM 16854 / JCM 12705 / C23)</name>
    <dbReference type="NCBI Taxonomy" id="768065"/>
    <lineage>
        <taxon>Archaea</taxon>
        <taxon>Methanobacteriati</taxon>
        <taxon>Methanobacteriota</taxon>
        <taxon>Stenosarchaea group</taxon>
        <taxon>Halobacteria</taxon>
        <taxon>Halobacteriales</taxon>
        <taxon>Haloferacaceae</taxon>
        <taxon>Haloquadratum</taxon>
    </lineage>
</organism>
<protein>
    <recommendedName>
        <fullName evidence="3 7">Aspartate carbamoyltransferase regulatory chain</fullName>
    </recommendedName>
</protein>
<keyword evidence="5 7" id="KW-0862">Zinc</keyword>
<evidence type="ECO:0000256" key="2">
    <source>
        <dbReference type="ARBA" id="ARBA00010498"/>
    </source>
</evidence>
<feature type="domain" description="Aspartate carbamoyltransferase regulatory subunit C-terminal" evidence="10">
    <location>
        <begin position="127"/>
        <end position="171"/>
    </location>
</feature>
<comment type="subunit">
    <text evidence="7">Contains catalytic and regulatory chains.</text>
</comment>
<dbReference type="SUPFAM" id="SSF54893">
    <property type="entry name" value="Aspartate carbamoyltransferase, Regulatory-chain, N-terminal domain"/>
    <property type="match status" value="1"/>
</dbReference>
<dbReference type="GO" id="GO:0046872">
    <property type="term" value="F:metal ion binding"/>
    <property type="evidence" value="ECO:0007669"/>
    <property type="project" value="UniProtKB-KW"/>
</dbReference>
<dbReference type="Pfam" id="PF02748">
    <property type="entry name" value="PyrI_C"/>
    <property type="match status" value="1"/>
</dbReference>
<dbReference type="GO" id="GO:0016740">
    <property type="term" value="F:transferase activity"/>
    <property type="evidence" value="ECO:0007669"/>
    <property type="project" value="UniProtKB-KW"/>
</dbReference>
<dbReference type="PANTHER" id="PTHR35805:SF1">
    <property type="entry name" value="ASPARTATE CARBAMOYLTRANSFERASE REGULATORY CHAIN"/>
    <property type="match status" value="1"/>
</dbReference>
<evidence type="ECO:0000256" key="7">
    <source>
        <dbReference type="HAMAP-Rule" id="MF_00002"/>
    </source>
</evidence>
<feature type="binding site" evidence="7">
    <location>
        <position position="133"/>
    </location>
    <ligand>
        <name>Zn(2+)</name>
        <dbReference type="ChEBI" id="CHEBI:29105"/>
    </ligand>
</feature>
<dbReference type="Gene3D" id="3.30.70.140">
    <property type="entry name" value="Aspartate carbamoyltransferase regulatory subunit, N-terminal domain"/>
    <property type="match status" value="1"/>
</dbReference>
<feature type="binding site" evidence="7">
    <location>
        <position position="138"/>
    </location>
    <ligand>
        <name>Zn(2+)</name>
        <dbReference type="ChEBI" id="CHEBI:29105"/>
    </ligand>
</feature>
<dbReference type="Proteomes" id="UP000007954">
    <property type="component" value="Chromosome"/>
</dbReference>
<evidence type="ECO:0000256" key="1">
    <source>
        <dbReference type="ARBA" id="ARBA00002565"/>
    </source>
</evidence>
<evidence type="ECO:0000313" key="11">
    <source>
        <dbReference type="EMBL" id="CCC39929.1"/>
    </source>
</evidence>
<evidence type="ECO:0000313" key="12">
    <source>
        <dbReference type="Proteomes" id="UP000007954"/>
    </source>
</evidence>
<dbReference type="HOGENOM" id="CLU_128576_0_0_2"/>